<dbReference type="PANTHER" id="PTHR12384:SF2">
    <property type="entry name" value="MATERNAL PROTEIN EXUPERANTIA"/>
    <property type="match status" value="1"/>
</dbReference>
<dbReference type="InterPro" id="IPR054362">
    <property type="entry name" value="Exu_RNase_H-like"/>
</dbReference>
<dbReference type="VEuPathDB" id="VectorBase:LLOJ003773"/>
<dbReference type="AlphaFoldDB" id="A0A1B0CH61"/>
<organism evidence="4 5">
    <name type="scientific">Lutzomyia longipalpis</name>
    <name type="common">Sand fly</name>
    <dbReference type="NCBI Taxonomy" id="7200"/>
    <lineage>
        <taxon>Eukaryota</taxon>
        <taxon>Metazoa</taxon>
        <taxon>Ecdysozoa</taxon>
        <taxon>Arthropoda</taxon>
        <taxon>Hexapoda</taxon>
        <taxon>Insecta</taxon>
        <taxon>Pterygota</taxon>
        <taxon>Neoptera</taxon>
        <taxon>Endopterygota</taxon>
        <taxon>Diptera</taxon>
        <taxon>Nematocera</taxon>
        <taxon>Psychodoidea</taxon>
        <taxon>Psychodidae</taxon>
        <taxon>Lutzomyia</taxon>
        <taxon>Lutzomyia</taxon>
    </lineage>
</organism>
<evidence type="ECO:0000313" key="5">
    <source>
        <dbReference type="Proteomes" id="UP000092461"/>
    </source>
</evidence>
<dbReference type="GO" id="GO:0045450">
    <property type="term" value="P:bicoid mRNA localization"/>
    <property type="evidence" value="ECO:0007669"/>
    <property type="project" value="InterPro"/>
</dbReference>
<evidence type="ECO:0000259" key="2">
    <source>
        <dbReference type="Pfam" id="PF18609"/>
    </source>
</evidence>
<dbReference type="GO" id="GO:0003723">
    <property type="term" value="F:RNA binding"/>
    <property type="evidence" value="ECO:0007669"/>
    <property type="project" value="InterPro"/>
</dbReference>
<feature type="region of interest" description="Disordered" evidence="1">
    <location>
        <begin position="420"/>
        <end position="496"/>
    </location>
</feature>
<dbReference type="PANTHER" id="PTHR12384">
    <property type="entry name" value="MATERNAL PROTEIN EXUPERANTIA"/>
    <property type="match status" value="1"/>
</dbReference>
<dbReference type="EMBL" id="AJWK01012066">
    <property type="status" value="NOT_ANNOTATED_CDS"/>
    <property type="molecule type" value="Genomic_DNA"/>
</dbReference>
<dbReference type="InterPro" id="IPR037998">
    <property type="entry name" value="Exu"/>
</dbReference>
<name>A0A1B0CH61_LUTLO</name>
<reference evidence="4" key="1">
    <citation type="submission" date="2020-05" db="UniProtKB">
        <authorList>
            <consortium name="EnsemblMetazoa"/>
        </authorList>
    </citation>
    <scope>IDENTIFICATION</scope>
    <source>
        <strain evidence="4">Jacobina</strain>
    </source>
</reference>
<dbReference type="InterPro" id="IPR040941">
    <property type="entry name" value="SAM_Exu"/>
</dbReference>
<dbReference type="Pfam" id="PF18609">
    <property type="entry name" value="SAM_Exu"/>
    <property type="match status" value="1"/>
</dbReference>
<feature type="domain" description="Exuperantia RNAse H-like" evidence="3">
    <location>
        <begin position="18"/>
        <end position="178"/>
    </location>
</feature>
<evidence type="ECO:0000313" key="4">
    <source>
        <dbReference type="EnsemblMetazoa" id="LLOJ003773-PA"/>
    </source>
</evidence>
<feature type="domain" description="Exuperantia SAM-like" evidence="2">
    <location>
        <begin position="347"/>
        <end position="418"/>
    </location>
</feature>
<dbReference type="VEuPathDB" id="VectorBase:LLONM1_005822"/>
<keyword evidence="5" id="KW-1185">Reference proteome</keyword>
<evidence type="ECO:0000256" key="1">
    <source>
        <dbReference type="SAM" id="MobiDB-lite"/>
    </source>
</evidence>
<sequence>MVGQVGTSSGGSLPEGKYTIVSVDIDATGRRLIDEIVHLAAYTPDSEFSQYVMPYMNLNPAARQRHQVRVITIGFFRMLKSMQTYKVMKTKPEYAALVDFMLWLEEQKARNPDSKGIIMLYHEQRKFVPYMLLEALKKYDMLPRFKTSVVGFTNVYPLAEKECGVTLKYFTLKELKKVILQCDEDDRNEFEGSAKVRSKIAYDVSKVLANKPSAATVEVKKEDVAEAAAAAAVQQPEAAVQENCVQEQEGQEAKPEQQEQQEQQVEGDGEANKVEEAAQEAVETPSVPETQEEKKPAVVPVVKEATTEKERTAVFHRVIMGMATTIDENLQELGGQQTILDRQNSLRTIFVNYFKTTLYHRVRGVTFRRVLAEQGFDMTKLQDIWGKEKRDGIRVAVAGLRELKEDDKKELTDLLDCHFDPEKQPIKPVSRKTNKRRFQRRQTSRISPRKRNVQKGRNNNQQHHNGENHQGNHNNNNYQQHGNNHQGGRNQRGTPQKRFTEHKEITLTGMKIDEFSSMAAAAAPPVVS</sequence>
<protein>
    <submittedName>
        <fullName evidence="4">Uncharacterized protein</fullName>
    </submittedName>
</protein>
<dbReference type="Pfam" id="PF22123">
    <property type="entry name" value="Exu_RNase_H_like"/>
    <property type="match status" value="1"/>
</dbReference>
<proteinExistence type="predicted"/>
<dbReference type="Proteomes" id="UP000092461">
    <property type="component" value="Unassembled WGS sequence"/>
</dbReference>
<dbReference type="GO" id="GO:0042803">
    <property type="term" value="F:protein homodimerization activity"/>
    <property type="evidence" value="ECO:0007669"/>
    <property type="project" value="InterPro"/>
</dbReference>
<evidence type="ECO:0000259" key="3">
    <source>
        <dbReference type="Pfam" id="PF22123"/>
    </source>
</evidence>
<dbReference type="EnsemblMetazoa" id="LLOJ003773-RA">
    <property type="protein sequence ID" value="LLOJ003773-PA"/>
    <property type="gene ID" value="LLOJ003773"/>
</dbReference>
<feature type="region of interest" description="Disordered" evidence="1">
    <location>
        <begin position="241"/>
        <end position="298"/>
    </location>
</feature>
<feature type="compositionally biased region" description="Basic residues" evidence="1">
    <location>
        <begin position="429"/>
        <end position="454"/>
    </location>
</feature>
<feature type="compositionally biased region" description="Low complexity" evidence="1">
    <location>
        <begin position="456"/>
        <end position="493"/>
    </location>
</feature>
<accession>A0A1B0CH61</accession>